<organism evidence="1 2">
    <name type="scientific">Willisornis vidua</name>
    <name type="common">Xingu scale-backed antbird</name>
    <dbReference type="NCBI Taxonomy" id="1566151"/>
    <lineage>
        <taxon>Eukaryota</taxon>
        <taxon>Metazoa</taxon>
        <taxon>Chordata</taxon>
        <taxon>Craniata</taxon>
        <taxon>Vertebrata</taxon>
        <taxon>Euteleostomi</taxon>
        <taxon>Archelosauria</taxon>
        <taxon>Archosauria</taxon>
        <taxon>Dinosauria</taxon>
        <taxon>Saurischia</taxon>
        <taxon>Theropoda</taxon>
        <taxon>Coelurosauria</taxon>
        <taxon>Aves</taxon>
        <taxon>Neognathae</taxon>
        <taxon>Neoaves</taxon>
        <taxon>Telluraves</taxon>
        <taxon>Australaves</taxon>
        <taxon>Passeriformes</taxon>
        <taxon>Thamnophilidae</taxon>
        <taxon>Willisornis</taxon>
    </lineage>
</organism>
<reference evidence="1" key="1">
    <citation type="submission" date="2019-10" db="EMBL/GenBank/DDBJ databases">
        <authorList>
            <person name="Soares A.E.R."/>
            <person name="Aleixo A."/>
            <person name="Schneider P."/>
            <person name="Miyaki C.Y."/>
            <person name="Schneider M.P."/>
            <person name="Mello C."/>
            <person name="Vasconcelos A.T.R."/>
        </authorList>
    </citation>
    <scope>NUCLEOTIDE SEQUENCE</scope>
    <source>
        <tissue evidence="1">Muscle</tissue>
    </source>
</reference>
<dbReference type="Proteomes" id="UP001145742">
    <property type="component" value="Unassembled WGS sequence"/>
</dbReference>
<evidence type="ECO:0000313" key="1">
    <source>
        <dbReference type="EMBL" id="KAJ7417197.1"/>
    </source>
</evidence>
<name>A0ABQ9DDN8_9PASS</name>
<keyword evidence="2" id="KW-1185">Reference proteome</keyword>
<proteinExistence type="predicted"/>
<comment type="caution">
    <text evidence="1">The sequence shown here is derived from an EMBL/GenBank/DDBJ whole genome shotgun (WGS) entry which is preliminary data.</text>
</comment>
<dbReference type="EMBL" id="WHWB01033778">
    <property type="protein sequence ID" value="KAJ7417197.1"/>
    <property type="molecule type" value="Genomic_DNA"/>
</dbReference>
<protein>
    <submittedName>
        <fullName evidence="1">Uncharacterized protein</fullName>
    </submittedName>
</protein>
<sequence length="102" mass="11699">MSKNKMIFPFRMTSATHDEECAALQWLLAAAAEGIEKEGDSRLVGKYMEEVRPMAVLENRSDTASMRMPRSSNVVQAKILLDIDNYLSWYIYYKPCTVLETK</sequence>
<accession>A0ABQ9DDN8</accession>
<evidence type="ECO:0000313" key="2">
    <source>
        <dbReference type="Proteomes" id="UP001145742"/>
    </source>
</evidence>
<gene>
    <name evidence="1" type="ORF">WISP_65918</name>
</gene>